<evidence type="ECO:0000313" key="2">
    <source>
        <dbReference type="EMBL" id="OWQ85747.1"/>
    </source>
</evidence>
<keyword evidence="3" id="KW-1185">Reference proteome</keyword>
<dbReference type="AlphaFoldDB" id="A0A246IZJ6"/>
<dbReference type="InterPro" id="IPR012924">
    <property type="entry name" value="TfuA_core"/>
</dbReference>
<name>A0A246IZJ6_9BURK</name>
<dbReference type="Pfam" id="PF07812">
    <property type="entry name" value="TfuA"/>
    <property type="match status" value="1"/>
</dbReference>
<dbReference type="Proteomes" id="UP000197468">
    <property type="component" value="Unassembled WGS sequence"/>
</dbReference>
<reference evidence="2 3" key="1">
    <citation type="journal article" date="2008" name="Int. J. Syst. Evol. Microbiol.">
        <title>Description of Roseateles aquatilis sp. nov. and Roseateles terrae sp. nov., in the class Betaproteobacteria, and emended description of the genus Roseateles.</title>
        <authorList>
            <person name="Gomila M."/>
            <person name="Bowien B."/>
            <person name="Falsen E."/>
            <person name="Moore E.R."/>
            <person name="Lalucat J."/>
        </authorList>
    </citation>
    <scope>NUCLEOTIDE SEQUENCE [LARGE SCALE GENOMIC DNA]</scope>
    <source>
        <strain evidence="2 3">CCUG 48205</strain>
    </source>
</reference>
<dbReference type="EMBL" id="NIOF01000012">
    <property type="protein sequence ID" value="OWQ85747.1"/>
    <property type="molecule type" value="Genomic_DNA"/>
</dbReference>
<feature type="domain" description="TfuA-like core" evidence="1">
    <location>
        <begin position="54"/>
        <end position="172"/>
    </location>
</feature>
<evidence type="ECO:0000259" key="1">
    <source>
        <dbReference type="Pfam" id="PF07812"/>
    </source>
</evidence>
<accession>A0A246IZJ6</accession>
<evidence type="ECO:0000313" key="3">
    <source>
        <dbReference type="Proteomes" id="UP000197468"/>
    </source>
</evidence>
<dbReference type="OrthoDB" id="118811at2"/>
<comment type="caution">
    <text evidence="2">The sequence shown here is derived from an EMBL/GenBank/DDBJ whole genome shotgun (WGS) entry which is preliminary data.</text>
</comment>
<sequence>MADKIFVFAGPSLFGTGLAPASTPYIEWLAPARRGDVEQLKDNIDEPGTIGLADGTFHTYPSVSHVEIRDAIGNGWKVFGLCSMGAIRAAEMQHMGVHPWGRVAEHFCRHPETPDDEVALVHGDEIPFVPLSEPLVHIREFLLHMERAAVLHSDQAAEVAAYFSGVWYGERTLEALRESLLSILGVAELPQIAAQALSNFSRFRLKQADLISFVSQQPWLEK</sequence>
<organism evidence="2 3">
    <name type="scientific">Roseateles aquatilis</name>
    <dbReference type="NCBI Taxonomy" id="431061"/>
    <lineage>
        <taxon>Bacteria</taxon>
        <taxon>Pseudomonadati</taxon>
        <taxon>Pseudomonadota</taxon>
        <taxon>Betaproteobacteria</taxon>
        <taxon>Burkholderiales</taxon>
        <taxon>Sphaerotilaceae</taxon>
        <taxon>Roseateles</taxon>
    </lineage>
</organism>
<dbReference type="RefSeq" id="WP_088387050.1">
    <property type="nucleotide sequence ID" value="NZ_NIOF01000012.1"/>
</dbReference>
<gene>
    <name evidence="2" type="ORF">CDN99_21995</name>
</gene>
<proteinExistence type="predicted"/>
<protein>
    <recommendedName>
        <fullName evidence="1">TfuA-like core domain-containing protein</fullName>
    </recommendedName>
</protein>